<sequence>MELDPNHMKSLSQDLILDIMSRLDGRTLAAIAATCIDHRDAAGDENLWQKLCHDTWPSTSKRKLPLEKTGGFKSLYADAFPLILQHEVKRAVRKTIASPTSFDTSLSSTNFISFIDIYYKELCIFSKVVDGIIEGIDLQRFLCYPFKLDVLGPKGASQDFQDFGGKDILTNLPSTTFLDYGDRRDISNKIVEDLRLSWILFDRRTGKAVNISSWRPRSIHKCNYSEEGYIICFGSVVTMDDGITTHISAEFALTAKCKLLIKQGCIRWTEITLAIKDIDGSHLNGERSVRVMKQALICTRSVNHYMVNSRYQQFCEQKTKLKLRNEQQESLANLFYATIAIAALLAIFYGCATLL</sequence>
<name>A0A830D6A0_9LAMI</name>
<feature type="transmembrane region" description="Helical" evidence="1">
    <location>
        <begin position="334"/>
        <end position="354"/>
    </location>
</feature>
<keyword evidence="1" id="KW-1133">Transmembrane helix</keyword>
<evidence type="ECO:0000313" key="3">
    <source>
        <dbReference type="EMBL" id="GFQ06153.1"/>
    </source>
</evidence>
<keyword evidence="1" id="KW-0812">Transmembrane</keyword>
<proteinExistence type="predicted"/>
<organism evidence="3 4">
    <name type="scientific">Phtheirospermum japonicum</name>
    <dbReference type="NCBI Taxonomy" id="374723"/>
    <lineage>
        <taxon>Eukaryota</taxon>
        <taxon>Viridiplantae</taxon>
        <taxon>Streptophyta</taxon>
        <taxon>Embryophyta</taxon>
        <taxon>Tracheophyta</taxon>
        <taxon>Spermatophyta</taxon>
        <taxon>Magnoliopsida</taxon>
        <taxon>eudicotyledons</taxon>
        <taxon>Gunneridae</taxon>
        <taxon>Pentapetalae</taxon>
        <taxon>asterids</taxon>
        <taxon>lamiids</taxon>
        <taxon>Lamiales</taxon>
        <taxon>Orobanchaceae</taxon>
        <taxon>Orobanchaceae incertae sedis</taxon>
        <taxon>Phtheirospermum</taxon>
    </lineage>
</organism>
<feature type="domain" description="F-box" evidence="2">
    <location>
        <begin position="14"/>
        <end position="53"/>
    </location>
</feature>
<dbReference type="Proteomes" id="UP000653305">
    <property type="component" value="Unassembled WGS sequence"/>
</dbReference>
<dbReference type="Pfam" id="PF12937">
    <property type="entry name" value="F-box-like"/>
    <property type="match status" value="1"/>
</dbReference>
<evidence type="ECO:0000259" key="2">
    <source>
        <dbReference type="Pfam" id="PF12937"/>
    </source>
</evidence>
<dbReference type="InterPro" id="IPR045283">
    <property type="entry name" value="AT3G44326-like"/>
</dbReference>
<keyword evidence="4" id="KW-1185">Reference proteome</keyword>
<dbReference type="InterPro" id="IPR001810">
    <property type="entry name" value="F-box_dom"/>
</dbReference>
<gene>
    <name evidence="3" type="ORF">PHJA_002759300</name>
</gene>
<dbReference type="InterPro" id="IPR036047">
    <property type="entry name" value="F-box-like_dom_sf"/>
</dbReference>
<dbReference type="OrthoDB" id="1907273at2759"/>
<accession>A0A830D6A0</accession>
<reference evidence="3" key="1">
    <citation type="submission" date="2020-07" db="EMBL/GenBank/DDBJ databases">
        <title>Ethylene signaling mediates host invasion by parasitic plants.</title>
        <authorList>
            <person name="Yoshida S."/>
        </authorList>
    </citation>
    <scope>NUCLEOTIDE SEQUENCE</scope>
    <source>
        <strain evidence="3">Okayama</strain>
    </source>
</reference>
<dbReference type="AlphaFoldDB" id="A0A830D6A0"/>
<dbReference type="PANTHER" id="PTHR33736:SF15">
    <property type="entry name" value="F-BOX DOMAIN-CONTAINING PROTEIN"/>
    <property type="match status" value="1"/>
</dbReference>
<dbReference type="EMBL" id="BMAC01001171">
    <property type="protein sequence ID" value="GFQ06153.1"/>
    <property type="molecule type" value="Genomic_DNA"/>
</dbReference>
<protein>
    <submittedName>
        <fullName evidence="3">F-box protein at3g44326</fullName>
    </submittedName>
</protein>
<dbReference type="SUPFAM" id="SSF81383">
    <property type="entry name" value="F-box domain"/>
    <property type="match status" value="1"/>
</dbReference>
<evidence type="ECO:0000256" key="1">
    <source>
        <dbReference type="SAM" id="Phobius"/>
    </source>
</evidence>
<comment type="caution">
    <text evidence="3">The sequence shown here is derived from an EMBL/GenBank/DDBJ whole genome shotgun (WGS) entry which is preliminary data.</text>
</comment>
<evidence type="ECO:0000313" key="4">
    <source>
        <dbReference type="Proteomes" id="UP000653305"/>
    </source>
</evidence>
<keyword evidence="1" id="KW-0472">Membrane</keyword>
<dbReference type="PANTHER" id="PTHR33736">
    <property type="entry name" value="F-BOX PROTEIN-RELATED"/>
    <property type="match status" value="1"/>
</dbReference>
<dbReference type="Gene3D" id="1.20.1280.50">
    <property type="match status" value="1"/>
</dbReference>